<keyword evidence="1" id="KW-0540">Nuclease</keyword>
<evidence type="ECO:0000313" key="6">
    <source>
        <dbReference type="Proteomes" id="UP000176451"/>
    </source>
</evidence>
<dbReference type="FunFam" id="1.10.150.20:FF:000003">
    <property type="entry name" value="DNA polymerase I"/>
    <property type="match status" value="1"/>
</dbReference>
<dbReference type="InterPro" id="IPR029060">
    <property type="entry name" value="PIN-like_dom_sf"/>
</dbReference>
<dbReference type="Gene3D" id="1.10.150.20">
    <property type="entry name" value="5' to 3' exonuclease, C-terminal subdomain"/>
    <property type="match status" value="1"/>
</dbReference>
<dbReference type="EMBL" id="MEZV01000059">
    <property type="protein sequence ID" value="OGD65383.1"/>
    <property type="molecule type" value="Genomic_DNA"/>
</dbReference>
<dbReference type="InterPro" id="IPR020046">
    <property type="entry name" value="5-3_exonucl_a-hlix_arch_N"/>
</dbReference>
<evidence type="ECO:0000256" key="1">
    <source>
        <dbReference type="ARBA" id="ARBA00022722"/>
    </source>
</evidence>
<dbReference type="Gene3D" id="3.40.50.1010">
    <property type="entry name" value="5'-nuclease"/>
    <property type="match status" value="1"/>
</dbReference>
<dbReference type="Pfam" id="PF01367">
    <property type="entry name" value="5_3_exonuc"/>
    <property type="match status" value="1"/>
</dbReference>
<dbReference type="GO" id="GO:0033567">
    <property type="term" value="P:DNA replication, Okazaki fragment processing"/>
    <property type="evidence" value="ECO:0007669"/>
    <property type="project" value="InterPro"/>
</dbReference>
<organism evidence="5 6">
    <name type="scientific">Candidatus Berkelbacteria bacterium RIFCSPHIGHO2_12_FULL_36_9</name>
    <dbReference type="NCBI Taxonomy" id="1797469"/>
    <lineage>
        <taxon>Bacteria</taxon>
        <taxon>Candidatus Berkelbacteria</taxon>
    </lineage>
</organism>
<name>A0A1F5EDG1_9BACT</name>
<keyword evidence="3" id="KW-0238">DNA-binding</keyword>
<comment type="caution">
    <text evidence="5">The sequence shown here is derived from an EMBL/GenBank/DDBJ whole genome shotgun (WGS) entry which is preliminary data.</text>
</comment>
<dbReference type="CDD" id="cd09898">
    <property type="entry name" value="H3TH_53EXO"/>
    <property type="match status" value="1"/>
</dbReference>
<evidence type="ECO:0000256" key="3">
    <source>
        <dbReference type="ARBA" id="ARBA00023125"/>
    </source>
</evidence>
<sequence>MKDNIPKLVLIDSHALIHRAYHGLPQLKTHDGVLVNAVYGFTTSVFKALEDFKPKYIAACFDMKGPTVRHKEFKEYKAKRPPAPDELIKQFTIVKDVCKALNIPIISKQGYEADDVIGTIVNKIQDTRYKIQTIIITGDMDTLQLVSHYTNVYSMSRGIKQAEIYDEAKVKEKYGFEPKQMVDYKALRGDPSDNIPGVPGIGEKTASELIKNFQNIENLYEQISRYKKQETKKFPISNYQFPNKLPSPKTINLLLQYREQAFLSKKLATIIKNVLIKFNLSDCLVHDYDKKAAEKLFRKLEFKSLLARLPKEERNHKQTSLF</sequence>
<dbReference type="InterPro" id="IPR002421">
    <property type="entry name" value="5-3_exonuclease"/>
</dbReference>
<dbReference type="GO" id="GO:0008409">
    <property type="term" value="F:5'-3' exonuclease activity"/>
    <property type="evidence" value="ECO:0007669"/>
    <property type="project" value="InterPro"/>
</dbReference>
<evidence type="ECO:0000259" key="4">
    <source>
        <dbReference type="SMART" id="SM00475"/>
    </source>
</evidence>
<accession>A0A1F5EDG1</accession>
<dbReference type="SMART" id="SM00475">
    <property type="entry name" value="53EXOc"/>
    <property type="match status" value="1"/>
</dbReference>
<dbReference type="InterPro" id="IPR036279">
    <property type="entry name" value="5-3_exonuclease_C_sf"/>
</dbReference>
<dbReference type="Proteomes" id="UP000176451">
    <property type="component" value="Unassembled WGS sequence"/>
</dbReference>
<dbReference type="STRING" id="1797469.A3F08_01760"/>
<dbReference type="Pfam" id="PF02739">
    <property type="entry name" value="5_3_exonuc_N"/>
    <property type="match status" value="1"/>
</dbReference>
<protein>
    <recommendedName>
        <fullName evidence="4">5'-3' exonuclease domain-containing protein</fullName>
    </recommendedName>
</protein>
<dbReference type="PANTHER" id="PTHR42646">
    <property type="entry name" value="FLAP ENDONUCLEASE XNI"/>
    <property type="match status" value="1"/>
</dbReference>
<dbReference type="InterPro" id="IPR020045">
    <property type="entry name" value="DNA_polI_H3TH"/>
</dbReference>
<dbReference type="SMART" id="SM00279">
    <property type="entry name" value="HhH2"/>
    <property type="match status" value="1"/>
</dbReference>
<feature type="domain" description="5'-3' exonuclease" evidence="4">
    <location>
        <begin position="6"/>
        <end position="286"/>
    </location>
</feature>
<dbReference type="GO" id="GO:0003677">
    <property type="term" value="F:DNA binding"/>
    <property type="evidence" value="ECO:0007669"/>
    <property type="project" value="UniProtKB-KW"/>
</dbReference>
<gene>
    <name evidence="5" type="ORF">A3F08_01760</name>
</gene>
<dbReference type="InterPro" id="IPR008918">
    <property type="entry name" value="HhH2"/>
</dbReference>
<evidence type="ECO:0000313" key="5">
    <source>
        <dbReference type="EMBL" id="OGD65383.1"/>
    </source>
</evidence>
<dbReference type="CDD" id="cd09859">
    <property type="entry name" value="PIN_53EXO"/>
    <property type="match status" value="1"/>
</dbReference>
<dbReference type="PANTHER" id="PTHR42646:SF2">
    <property type="entry name" value="5'-3' EXONUCLEASE FAMILY PROTEIN"/>
    <property type="match status" value="1"/>
</dbReference>
<reference evidence="5 6" key="1">
    <citation type="journal article" date="2016" name="Nat. Commun.">
        <title>Thousands of microbial genomes shed light on interconnected biogeochemical processes in an aquifer system.</title>
        <authorList>
            <person name="Anantharaman K."/>
            <person name="Brown C.T."/>
            <person name="Hug L.A."/>
            <person name="Sharon I."/>
            <person name="Castelle C.J."/>
            <person name="Probst A.J."/>
            <person name="Thomas B.C."/>
            <person name="Singh A."/>
            <person name="Wilkins M.J."/>
            <person name="Karaoz U."/>
            <person name="Brodie E.L."/>
            <person name="Williams K.H."/>
            <person name="Hubbard S.S."/>
            <person name="Banfield J.F."/>
        </authorList>
    </citation>
    <scope>NUCLEOTIDE SEQUENCE [LARGE SCALE GENOMIC DNA]</scope>
</reference>
<dbReference type="AlphaFoldDB" id="A0A1F5EDG1"/>
<proteinExistence type="predicted"/>
<keyword evidence="2" id="KW-0378">Hydrolase</keyword>
<dbReference type="GO" id="GO:0017108">
    <property type="term" value="F:5'-flap endonuclease activity"/>
    <property type="evidence" value="ECO:0007669"/>
    <property type="project" value="InterPro"/>
</dbReference>
<dbReference type="InterPro" id="IPR038969">
    <property type="entry name" value="FEN"/>
</dbReference>
<evidence type="ECO:0000256" key="2">
    <source>
        <dbReference type="ARBA" id="ARBA00022801"/>
    </source>
</evidence>
<dbReference type="SUPFAM" id="SSF47807">
    <property type="entry name" value="5' to 3' exonuclease, C-terminal subdomain"/>
    <property type="match status" value="1"/>
</dbReference>
<dbReference type="SUPFAM" id="SSF88723">
    <property type="entry name" value="PIN domain-like"/>
    <property type="match status" value="1"/>
</dbReference>